<evidence type="ECO:0000313" key="1">
    <source>
        <dbReference type="EMBL" id="DAF51712.1"/>
    </source>
</evidence>
<organism evidence="1">
    <name type="scientific">Myoviridae sp. ctgEf1</name>
    <dbReference type="NCBI Taxonomy" id="2827699"/>
    <lineage>
        <taxon>Viruses</taxon>
        <taxon>Duplodnaviria</taxon>
        <taxon>Heunggongvirae</taxon>
        <taxon>Uroviricota</taxon>
        <taxon>Caudoviricetes</taxon>
    </lineage>
</organism>
<sequence>MNNNNELTDQQIKELFFEIVLKEKAYIEDVDCDGKNYATIAGDIFDEDFNEYLDSIGFWEESPSVEAWYEYHERGF</sequence>
<protein>
    <submittedName>
        <fullName evidence="1">Uncharacterized protein</fullName>
    </submittedName>
</protein>
<reference evidence="1" key="1">
    <citation type="journal article" date="2021" name="Proc. Natl. Acad. Sci. U.S.A.">
        <title>A Catalog of Tens of Thousands of Viruses from Human Metagenomes Reveals Hidden Associations with Chronic Diseases.</title>
        <authorList>
            <person name="Tisza M.J."/>
            <person name="Buck C.B."/>
        </authorList>
    </citation>
    <scope>NUCLEOTIDE SEQUENCE</scope>
    <source>
        <strain evidence="1">CtgEf1</strain>
    </source>
</reference>
<name>A0A8S5SLB9_9CAUD</name>
<proteinExistence type="predicted"/>
<accession>A0A8S5SLB9</accession>
<dbReference type="EMBL" id="BK032620">
    <property type="protein sequence ID" value="DAF51712.1"/>
    <property type="molecule type" value="Genomic_DNA"/>
</dbReference>